<evidence type="ECO:0000256" key="3">
    <source>
        <dbReference type="ARBA" id="ARBA00022475"/>
    </source>
</evidence>
<gene>
    <name evidence="9" type="ORF">L2A60_19170</name>
</gene>
<evidence type="ECO:0000256" key="5">
    <source>
        <dbReference type="ARBA" id="ARBA00022989"/>
    </source>
</evidence>
<keyword evidence="4 7" id="KW-0812">Transmembrane</keyword>
<dbReference type="Proteomes" id="UP001521209">
    <property type="component" value="Unassembled WGS sequence"/>
</dbReference>
<dbReference type="PANTHER" id="PTHR43163">
    <property type="entry name" value="DIPEPTIDE TRANSPORT SYSTEM PERMEASE PROTEIN DPPB-RELATED"/>
    <property type="match status" value="1"/>
</dbReference>
<keyword evidence="6 7" id="KW-0472">Membrane</keyword>
<reference evidence="9 10" key="1">
    <citation type="submission" date="2022-01" db="EMBL/GenBank/DDBJ databases">
        <authorList>
            <person name="Won M."/>
            <person name="Kim S.-J."/>
            <person name="Kwon S.-W."/>
        </authorList>
    </citation>
    <scope>NUCLEOTIDE SEQUENCE [LARGE SCALE GENOMIC DNA]</scope>
    <source>
        <strain evidence="9 10">KCTC 23505</strain>
    </source>
</reference>
<evidence type="ECO:0000256" key="1">
    <source>
        <dbReference type="ARBA" id="ARBA00004651"/>
    </source>
</evidence>
<sequence>MSLGFTIVKRLAHMVFVMFGISVLVFLIFFATPGADPAARIAGRNASPQTVALIRKEFGLDKPLPVQYLRMMDRLVIRRDLTSYVNLGEKVVPTIFRAAPVTLSLVFGAAVIWIVFSILVGVLAAAFKDRTLDRLLMILSLIGISIPVFWLGEVVNLVSQGLLHNTWLFSWVPPLGYVPLHRDPALWFKSLVLPWFTLALAFIGIYGRVLRANIVEAMQEDYIRLARAKGLPEAQVLIRHALRCSMIAIFTLFGLDFGALVGGGALLTEVVFGLPGVGYLTYQALTNLDLPMIMATVTYASFFVVSANAMVDILYSVFDPRVRND</sequence>
<keyword evidence="3" id="KW-1003">Cell membrane</keyword>
<keyword evidence="5 7" id="KW-1133">Transmembrane helix</keyword>
<feature type="domain" description="ABC transmembrane type-1" evidence="8">
    <location>
        <begin position="99"/>
        <end position="315"/>
    </location>
</feature>
<proteinExistence type="inferred from homology"/>
<dbReference type="InterPro" id="IPR045621">
    <property type="entry name" value="BPD_transp_1_N"/>
</dbReference>
<dbReference type="Pfam" id="PF19300">
    <property type="entry name" value="BPD_transp_1_N"/>
    <property type="match status" value="1"/>
</dbReference>
<evidence type="ECO:0000259" key="8">
    <source>
        <dbReference type="PROSITE" id="PS50928"/>
    </source>
</evidence>
<evidence type="ECO:0000256" key="7">
    <source>
        <dbReference type="RuleBase" id="RU363032"/>
    </source>
</evidence>
<dbReference type="PROSITE" id="PS50928">
    <property type="entry name" value="ABC_TM1"/>
    <property type="match status" value="1"/>
</dbReference>
<dbReference type="InterPro" id="IPR035906">
    <property type="entry name" value="MetI-like_sf"/>
</dbReference>
<evidence type="ECO:0000313" key="10">
    <source>
        <dbReference type="Proteomes" id="UP001521209"/>
    </source>
</evidence>
<comment type="caution">
    <text evidence="9">The sequence shown here is derived from an EMBL/GenBank/DDBJ whole genome shotgun (WGS) entry which is preliminary data.</text>
</comment>
<keyword evidence="2 7" id="KW-0813">Transport</keyword>
<feature type="transmembrane region" description="Helical" evidence="7">
    <location>
        <begin position="134"/>
        <end position="152"/>
    </location>
</feature>
<dbReference type="EMBL" id="JAKGBZ010000080">
    <property type="protein sequence ID" value="MCF3948775.1"/>
    <property type="molecule type" value="Genomic_DNA"/>
</dbReference>
<evidence type="ECO:0000256" key="4">
    <source>
        <dbReference type="ARBA" id="ARBA00022692"/>
    </source>
</evidence>
<comment type="similarity">
    <text evidence="7">Belongs to the binding-protein-dependent transport system permease family.</text>
</comment>
<dbReference type="SUPFAM" id="SSF161098">
    <property type="entry name" value="MetI-like"/>
    <property type="match status" value="1"/>
</dbReference>
<feature type="transmembrane region" description="Helical" evidence="7">
    <location>
        <begin position="105"/>
        <end position="127"/>
    </location>
</feature>
<accession>A0ABS9E422</accession>
<dbReference type="InterPro" id="IPR000515">
    <property type="entry name" value="MetI-like"/>
</dbReference>
<name>A0ABS9E422_9PROT</name>
<evidence type="ECO:0000313" key="9">
    <source>
        <dbReference type="EMBL" id="MCF3948775.1"/>
    </source>
</evidence>
<keyword evidence="10" id="KW-1185">Reference proteome</keyword>
<dbReference type="CDD" id="cd06261">
    <property type="entry name" value="TM_PBP2"/>
    <property type="match status" value="1"/>
</dbReference>
<evidence type="ECO:0000256" key="6">
    <source>
        <dbReference type="ARBA" id="ARBA00023136"/>
    </source>
</evidence>
<dbReference type="Pfam" id="PF00528">
    <property type="entry name" value="BPD_transp_1"/>
    <property type="match status" value="1"/>
</dbReference>
<feature type="transmembrane region" description="Helical" evidence="7">
    <location>
        <begin position="186"/>
        <end position="206"/>
    </location>
</feature>
<dbReference type="Gene3D" id="1.10.3720.10">
    <property type="entry name" value="MetI-like"/>
    <property type="match status" value="1"/>
</dbReference>
<protein>
    <submittedName>
        <fullName evidence="9">ABC transporter permease</fullName>
    </submittedName>
</protein>
<feature type="transmembrane region" description="Helical" evidence="7">
    <location>
        <begin position="247"/>
        <end position="272"/>
    </location>
</feature>
<organism evidence="9 10">
    <name type="scientific">Acidiphilium iwatense</name>
    <dbReference type="NCBI Taxonomy" id="768198"/>
    <lineage>
        <taxon>Bacteria</taxon>
        <taxon>Pseudomonadati</taxon>
        <taxon>Pseudomonadota</taxon>
        <taxon>Alphaproteobacteria</taxon>
        <taxon>Acetobacterales</taxon>
        <taxon>Acidocellaceae</taxon>
        <taxon>Acidiphilium</taxon>
    </lineage>
</organism>
<dbReference type="RefSeq" id="WP_235706085.1">
    <property type="nucleotide sequence ID" value="NZ_JAKGBZ010000080.1"/>
</dbReference>
<evidence type="ECO:0000256" key="2">
    <source>
        <dbReference type="ARBA" id="ARBA00022448"/>
    </source>
</evidence>
<feature type="transmembrane region" description="Helical" evidence="7">
    <location>
        <begin position="292"/>
        <end position="318"/>
    </location>
</feature>
<comment type="subcellular location">
    <subcellularLocation>
        <location evidence="1 7">Cell membrane</location>
        <topology evidence="1 7">Multi-pass membrane protein</topology>
    </subcellularLocation>
</comment>
<dbReference type="PANTHER" id="PTHR43163:SF7">
    <property type="entry name" value="DIPEPTIDE-TRANSPORT INTEGRAL MEMBRANE PROTEIN ABC TRANSPORTER DPPB-RELATED"/>
    <property type="match status" value="1"/>
</dbReference>
<feature type="transmembrane region" description="Helical" evidence="7">
    <location>
        <begin position="12"/>
        <end position="31"/>
    </location>
</feature>